<evidence type="ECO:0008006" key="2">
    <source>
        <dbReference type="Google" id="ProtNLM"/>
    </source>
</evidence>
<dbReference type="PANTHER" id="PTHR43737">
    <property type="entry name" value="BLL7424 PROTEIN"/>
    <property type="match status" value="1"/>
</dbReference>
<name>A0A1V6C4A0_UNCT6</name>
<gene>
    <name evidence="1" type="ORF">BWX89_01670</name>
</gene>
<dbReference type="InterPro" id="IPR017850">
    <property type="entry name" value="Alkaline_phosphatase_core_sf"/>
</dbReference>
<dbReference type="EMBL" id="MWDQ01000150">
    <property type="protein sequence ID" value="OQB71749.1"/>
    <property type="molecule type" value="Genomic_DNA"/>
</dbReference>
<dbReference type="AlphaFoldDB" id="A0A1V6C4A0"/>
<evidence type="ECO:0000313" key="1">
    <source>
        <dbReference type="EMBL" id="OQB71749.1"/>
    </source>
</evidence>
<dbReference type="Proteomes" id="UP000485562">
    <property type="component" value="Unassembled WGS sequence"/>
</dbReference>
<dbReference type="SUPFAM" id="SSF53649">
    <property type="entry name" value="Alkaline phosphatase-like"/>
    <property type="match status" value="1"/>
</dbReference>
<reference evidence="1" key="1">
    <citation type="submission" date="2017-02" db="EMBL/GenBank/DDBJ databases">
        <title>Delving into the versatile metabolic prowess of the omnipresent phylum Bacteroidetes.</title>
        <authorList>
            <person name="Nobu M.K."/>
            <person name="Mei R."/>
            <person name="Narihiro T."/>
            <person name="Kuroda K."/>
            <person name="Liu W.-T."/>
        </authorList>
    </citation>
    <scope>NUCLEOTIDE SEQUENCE</scope>
    <source>
        <strain evidence="1">ADurb.Bin131</strain>
    </source>
</reference>
<accession>A0A1V6C4A0</accession>
<organism evidence="1">
    <name type="scientific">candidate division TA06 bacterium ADurb.Bin131</name>
    <dbReference type="NCBI Taxonomy" id="1852827"/>
    <lineage>
        <taxon>Bacteria</taxon>
        <taxon>Bacteria division TA06</taxon>
    </lineage>
</organism>
<sequence length="440" mass="49015">MKKQKIKPQILVFLVIVSVSLMINNNLIASDTSAQQKQQAKSVIQIWLWGGPSQNDTFDPKPDAGYDYCGPLSKSIPTNVPGIEINDSLQMLAKQADKFSIIRSMTHGIGAHETAAYYMQTGHKPGVGLVYPSLGAIVCLFRGYGKGYTGKIPPYIVLTTSQGRFSEEGFLGPGYKPFVTGGDPNQKVFAVEGIISRDVSDQMQVKRRELLKKIDTLGKSMPGCPDFELFNECEKEAYDLILGEPRKVFDLSQEPDTIRDRYGRNWFGQTCLVARRLVEIGVPYITINYPGWDTHKQHFQTMQRKLAEFDQGFSALLEDLSSRGLLDTTIIWCCGEFGRTPKIEWDPPWNGGRGHWGNCFSSVVAGGGFKGGCVVGKSDSKAEYVVERPVYPEDLLRSMLILLGINPDEQMPNDKGLDIKVMPYPDNYSGNGELKEIMEK</sequence>
<dbReference type="InterPro" id="IPR010869">
    <property type="entry name" value="DUF1501"/>
</dbReference>
<dbReference type="Pfam" id="PF07394">
    <property type="entry name" value="DUF1501"/>
    <property type="match status" value="1"/>
</dbReference>
<proteinExistence type="predicted"/>
<dbReference type="PANTHER" id="PTHR43737:SF1">
    <property type="entry name" value="DUF1501 DOMAIN-CONTAINING PROTEIN"/>
    <property type="match status" value="1"/>
</dbReference>
<comment type="caution">
    <text evidence="1">The sequence shown here is derived from an EMBL/GenBank/DDBJ whole genome shotgun (WGS) entry which is preliminary data.</text>
</comment>
<protein>
    <recommendedName>
        <fullName evidence="2">DUF1501 domain-containing protein</fullName>
    </recommendedName>
</protein>